<evidence type="ECO:0000256" key="1">
    <source>
        <dbReference type="ARBA" id="ARBA00004479"/>
    </source>
</evidence>
<dbReference type="Pfam" id="PF00954">
    <property type="entry name" value="S_locus_glycop"/>
    <property type="match status" value="1"/>
</dbReference>
<dbReference type="FunFam" id="2.90.10.10:FF:000026">
    <property type="entry name" value="Serine/threonine-protein kinase"/>
    <property type="match status" value="1"/>
</dbReference>
<dbReference type="GO" id="GO:0048544">
    <property type="term" value="P:recognition of pollen"/>
    <property type="evidence" value="ECO:0007669"/>
    <property type="project" value="InterPro"/>
</dbReference>
<sequence length="786" mass="87437">MAHVSPILLLFLLLSLQVIAQENETNIIKPGSSLYPRKHPSSWASSSGHFEFGFYPQGSGFSVGIWLVGQPENTIVWTANRGDPPVSSNATLVFTGQGGLLLQTENGKENLIVDVGKSVDSASMLESGNFVFFQNRAVVWESFDFPTDTILGGQNLSRNHNLTSSVSRSNHSTGQYYLIMQDDGNLVAYVRSAAVDTRDAYWATNTFGSSFLRLYLNERGLLLLYSYSEESVLATSSQIGDKTVTIYRATLDPDGIFRIYSHQFESNISSNGTKKWQNLDDRCDVKGNCGFNSYCSSRDNDIECYCYPGFAFIDESRKFLGCSQNFTLDGCEARKDLVMHYNLTTLENMEWEGWGYSLMNMNEEDCKKACEEDCYCGGALHSNGSCSKYSLPLMYGKRKGDIPTTALIKLILGSTPIIPTSQSSPSPTVIDEGNQRLISTMGLSLGSVACLCFVIAISSALIYRHRVQSYRKLLENKNSGLTEQFTLRSFSFSELDKATDGFKDELGRGSFGVVYKGILPGYKGSKTVAVKKLEKVKEGEREFRTEMAVIGRTNHRNLVRLLGFCVEGSTKLLVYEYLRNGSLANFLFNTNERPIWKERARIALDVAKGILYLHEECEVCIIHCNIKPQNILLDDSMTAKISDFGLAKLLRPNQTSISGIIGTAGHLAPEWQRNASLSVKADVYSFGVLLLEIICCRSSIEVQVSNADEILLSTWVYNCFVAGELNKLVEGEEVDLKMLERFVKVGLWCIQDDPTLRPLVKNVTLMLEGKMDVPVPPFPSLSHVAY</sequence>
<evidence type="ECO:0000256" key="12">
    <source>
        <dbReference type="ARBA" id="ARBA00023136"/>
    </source>
</evidence>
<keyword evidence="10 18" id="KW-0067">ATP-binding</keyword>
<name>A0A6J1BMX2_9ROSI</name>
<dbReference type="Pfam" id="PF01453">
    <property type="entry name" value="B_lectin"/>
    <property type="match status" value="1"/>
</dbReference>
<evidence type="ECO:0000256" key="15">
    <source>
        <dbReference type="ARBA" id="ARBA00023180"/>
    </source>
</evidence>
<dbReference type="Gene3D" id="3.30.200.20">
    <property type="entry name" value="Phosphorylase Kinase, domain 1"/>
    <property type="match status" value="1"/>
</dbReference>
<dbReference type="GO" id="GO:0005524">
    <property type="term" value="F:ATP binding"/>
    <property type="evidence" value="ECO:0007669"/>
    <property type="project" value="UniProtKB-UniRule"/>
</dbReference>
<feature type="signal peptide" evidence="21">
    <location>
        <begin position="1"/>
        <end position="20"/>
    </location>
</feature>
<evidence type="ECO:0000256" key="6">
    <source>
        <dbReference type="ARBA" id="ARBA00022729"/>
    </source>
</evidence>
<accession>A0A6J1BMX2</accession>
<evidence type="ECO:0000313" key="24">
    <source>
        <dbReference type="Proteomes" id="UP000504621"/>
    </source>
</evidence>
<keyword evidence="11 20" id="KW-1133">Transmembrane helix</keyword>
<organism evidence="24 25">
    <name type="scientific">Herrania umbratica</name>
    <dbReference type="NCBI Taxonomy" id="108875"/>
    <lineage>
        <taxon>Eukaryota</taxon>
        <taxon>Viridiplantae</taxon>
        <taxon>Streptophyta</taxon>
        <taxon>Embryophyta</taxon>
        <taxon>Tracheophyta</taxon>
        <taxon>Spermatophyta</taxon>
        <taxon>Magnoliopsida</taxon>
        <taxon>eudicotyledons</taxon>
        <taxon>Gunneridae</taxon>
        <taxon>Pentapetalae</taxon>
        <taxon>rosids</taxon>
        <taxon>malvids</taxon>
        <taxon>Malvales</taxon>
        <taxon>Malvaceae</taxon>
        <taxon>Byttnerioideae</taxon>
        <taxon>Herrania</taxon>
    </lineage>
</organism>
<keyword evidence="5 20" id="KW-0812">Transmembrane</keyword>
<evidence type="ECO:0000256" key="4">
    <source>
        <dbReference type="ARBA" id="ARBA00022679"/>
    </source>
</evidence>
<evidence type="ECO:0000256" key="5">
    <source>
        <dbReference type="ARBA" id="ARBA00022692"/>
    </source>
</evidence>
<evidence type="ECO:0000256" key="8">
    <source>
        <dbReference type="ARBA" id="ARBA00022741"/>
    </source>
</evidence>
<dbReference type="EC" id="2.7.11.1" evidence="18"/>
<keyword evidence="3" id="KW-0245">EGF-like domain</keyword>
<dbReference type="InterPro" id="IPR036426">
    <property type="entry name" value="Bulb-type_lectin_dom_sf"/>
</dbReference>
<evidence type="ECO:0000256" key="21">
    <source>
        <dbReference type="SAM" id="SignalP"/>
    </source>
</evidence>
<gene>
    <name evidence="25" type="primary">LOC110429276</name>
</gene>
<keyword evidence="4 18" id="KW-0808">Transferase</keyword>
<dbReference type="InterPro" id="IPR011009">
    <property type="entry name" value="Kinase-like_dom_sf"/>
</dbReference>
<dbReference type="PIRSF" id="PIRSF000641">
    <property type="entry name" value="SRK"/>
    <property type="match status" value="1"/>
</dbReference>
<dbReference type="GO" id="GO:0016020">
    <property type="term" value="C:membrane"/>
    <property type="evidence" value="ECO:0007669"/>
    <property type="project" value="UniProtKB-SubCell"/>
</dbReference>
<comment type="similarity">
    <text evidence="18">Belongs to the protein kinase superfamily. Ser/Thr protein kinase family.</text>
</comment>
<keyword evidence="15" id="KW-0325">Glycoprotein</keyword>
<keyword evidence="12 20" id="KW-0472">Membrane</keyword>
<dbReference type="InterPro" id="IPR000858">
    <property type="entry name" value="S_locus_glycoprot_dom"/>
</dbReference>
<dbReference type="SUPFAM" id="SSF51110">
    <property type="entry name" value="alpha-D-mannose-specific plant lectins"/>
    <property type="match status" value="2"/>
</dbReference>
<evidence type="ECO:0000256" key="20">
    <source>
        <dbReference type="SAM" id="Phobius"/>
    </source>
</evidence>
<dbReference type="SMART" id="SM00108">
    <property type="entry name" value="B_lectin"/>
    <property type="match status" value="2"/>
</dbReference>
<feature type="domain" description="Protein kinase" evidence="22">
    <location>
        <begin position="500"/>
        <end position="778"/>
    </location>
</feature>
<dbReference type="InterPro" id="IPR017441">
    <property type="entry name" value="Protein_kinase_ATP_BS"/>
</dbReference>
<keyword evidence="8 18" id="KW-0547">Nucleotide-binding</keyword>
<comment type="subcellular location">
    <subcellularLocation>
        <location evidence="1">Membrane</location>
        <topology evidence="1">Single-pass type I membrane protein</topology>
    </subcellularLocation>
</comment>
<dbReference type="OrthoDB" id="1668230at2759"/>
<dbReference type="PANTHER" id="PTHR47976">
    <property type="entry name" value="G-TYPE LECTIN S-RECEPTOR-LIKE SERINE/THREONINE-PROTEIN KINASE SD2-5"/>
    <property type="match status" value="1"/>
</dbReference>
<evidence type="ECO:0000256" key="16">
    <source>
        <dbReference type="ARBA" id="ARBA00047899"/>
    </source>
</evidence>
<keyword evidence="7" id="KW-0430">Lectin</keyword>
<protein>
    <recommendedName>
        <fullName evidence="18">Receptor-like serine/threonine-protein kinase</fullName>
        <ecNumber evidence="18">2.7.11.1</ecNumber>
    </recommendedName>
</protein>
<evidence type="ECO:0000256" key="3">
    <source>
        <dbReference type="ARBA" id="ARBA00022536"/>
    </source>
</evidence>
<dbReference type="PROSITE" id="PS50927">
    <property type="entry name" value="BULB_LECTIN"/>
    <property type="match status" value="2"/>
</dbReference>
<dbReference type="InterPro" id="IPR000719">
    <property type="entry name" value="Prot_kinase_dom"/>
</dbReference>
<feature type="binding site" evidence="19">
    <location>
        <position position="532"/>
    </location>
    <ligand>
        <name>ATP</name>
        <dbReference type="ChEBI" id="CHEBI:30616"/>
    </ligand>
</feature>
<dbReference type="PANTHER" id="PTHR47976:SF49">
    <property type="entry name" value="RECEPTOR-LIKE SERINE_THREONINE-PROTEIN KINASE"/>
    <property type="match status" value="1"/>
</dbReference>
<keyword evidence="14" id="KW-0675">Receptor</keyword>
<evidence type="ECO:0000313" key="25">
    <source>
        <dbReference type="RefSeq" id="XP_021300902.1"/>
    </source>
</evidence>
<keyword evidence="2 18" id="KW-0723">Serine/threonine-protein kinase</keyword>
<feature type="domain" description="Bulb-type lectin" evidence="23">
    <location>
        <begin position="25"/>
        <end position="145"/>
    </location>
</feature>
<comment type="catalytic activity">
    <reaction evidence="17 18">
        <text>L-seryl-[protein] + ATP = O-phospho-L-seryl-[protein] + ADP + H(+)</text>
        <dbReference type="Rhea" id="RHEA:17989"/>
        <dbReference type="Rhea" id="RHEA-COMP:9863"/>
        <dbReference type="Rhea" id="RHEA-COMP:11604"/>
        <dbReference type="ChEBI" id="CHEBI:15378"/>
        <dbReference type="ChEBI" id="CHEBI:29999"/>
        <dbReference type="ChEBI" id="CHEBI:30616"/>
        <dbReference type="ChEBI" id="CHEBI:83421"/>
        <dbReference type="ChEBI" id="CHEBI:456216"/>
        <dbReference type="EC" id="2.7.11.1"/>
    </reaction>
</comment>
<dbReference type="AlphaFoldDB" id="A0A6J1BMX2"/>
<keyword evidence="9 18" id="KW-0418">Kinase</keyword>
<keyword evidence="13" id="KW-1015">Disulfide bond</keyword>
<dbReference type="InterPro" id="IPR024171">
    <property type="entry name" value="SRK-like_kinase"/>
</dbReference>
<dbReference type="PROSITE" id="PS00107">
    <property type="entry name" value="PROTEIN_KINASE_ATP"/>
    <property type="match status" value="1"/>
</dbReference>
<dbReference type="Pfam" id="PF07714">
    <property type="entry name" value="PK_Tyr_Ser-Thr"/>
    <property type="match status" value="1"/>
</dbReference>
<dbReference type="InterPro" id="IPR051343">
    <property type="entry name" value="G-type_lectin_kinases/EP1-like"/>
</dbReference>
<keyword evidence="24" id="KW-1185">Reference proteome</keyword>
<dbReference type="PROSITE" id="PS50011">
    <property type="entry name" value="PROTEIN_KINASE_DOM"/>
    <property type="match status" value="1"/>
</dbReference>
<evidence type="ECO:0000256" key="9">
    <source>
        <dbReference type="ARBA" id="ARBA00022777"/>
    </source>
</evidence>
<dbReference type="GO" id="GO:0030246">
    <property type="term" value="F:carbohydrate binding"/>
    <property type="evidence" value="ECO:0007669"/>
    <property type="project" value="UniProtKB-KW"/>
</dbReference>
<comment type="catalytic activity">
    <reaction evidence="16 18">
        <text>L-threonyl-[protein] + ATP = O-phospho-L-threonyl-[protein] + ADP + H(+)</text>
        <dbReference type="Rhea" id="RHEA:46608"/>
        <dbReference type="Rhea" id="RHEA-COMP:11060"/>
        <dbReference type="Rhea" id="RHEA-COMP:11605"/>
        <dbReference type="ChEBI" id="CHEBI:15378"/>
        <dbReference type="ChEBI" id="CHEBI:30013"/>
        <dbReference type="ChEBI" id="CHEBI:30616"/>
        <dbReference type="ChEBI" id="CHEBI:61977"/>
        <dbReference type="ChEBI" id="CHEBI:456216"/>
        <dbReference type="EC" id="2.7.11.1"/>
    </reaction>
</comment>
<evidence type="ECO:0000256" key="13">
    <source>
        <dbReference type="ARBA" id="ARBA00023157"/>
    </source>
</evidence>
<dbReference type="Gene3D" id="2.90.10.10">
    <property type="entry name" value="Bulb-type lectin domain"/>
    <property type="match status" value="2"/>
</dbReference>
<evidence type="ECO:0000256" key="17">
    <source>
        <dbReference type="ARBA" id="ARBA00048679"/>
    </source>
</evidence>
<proteinExistence type="inferred from homology"/>
<evidence type="ECO:0000256" key="10">
    <source>
        <dbReference type="ARBA" id="ARBA00022840"/>
    </source>
</evidence>
<evidence type="ECO:0000259" key="23">
    <source>
        <dbReference type="PROSITE" id="PS50927"/>
    </source>
</evidence>
<reference evidence="25" key="1">
    <citation type="submission" date="2025-08" db="UniProtKB">
        <authorList>
            <consortium name="RefSeq"/>
        </authorList>
    </citation>
    <scope>IDENTIFICATION</scope>
    <source>
        <tissue evidence="25">Leaf</tissue>
    </source>
</reference>
<evidence type="ECO:0000256" key="2">
    <source>
        <dbReference type="ARBA" id="ARBA00022527"/>
    </source>
</evidence>
<feature type="chain" id="PRO_5026998367" description="Receptor-like serine/threonine-protein kinase" evidence="21">
    <location>
        <begin position="21"/>
        <end position="786"/>
    </location>
</feature>
<evidence type="ECO:0000259" key="22">
    <source>
        <dbReference type="PROSITE" id="PS50011"/>
    </source>
</evidence>
<dbReference type="Gene3D" id="1.10.510.10">
    <property type="entry name" value="Transferase(Phosphotransferase) domain 1"/>
    <property type="match status" value="1"/>
</dbReference>
<keyword evidence="6 21" id="KW-0732">Signal</keyword>
<dbReference type="SUPFAM" id="SSF56112">
    <property type="entry name" value="Protein kinase-like (PK-like)"/>
    <property type="match status" value="1"/>
</dbReference>
<dbReference type="Proteomes" id="UP000504621">
    <property type="component" value="Unplaced"/>
</dbReference>
<evidence type="ECO:0000256" key="11">
    <source>
        <dbReference type="ARBA" id="ARBA00022989"/>
    </source>
</evidence>
<dbReference type="FunFam" id="1.10.510.10:FF:000237">
    <property type="entry name" value="G-type lectin S-receptor-like serine/threonine-protein kinase"/>
    <property type="match status" value="1"/>
</dbReference>
<dbReference type="GeneID" id="110429276"/>
<evidence type="ECO:0000256" key="14">
    <source>
        <dbReference type="ARBA" id="ARBA00023170"/>
    </source>
</evidence>
<dbReference type="FunFam" id="3.30.200.20:FF:000059">
    <property type="entry name" value="S-receptor-like serine/threonine-protein kinase"/>
    <property type="match status" value="1"/>
</dbReference>
<evidence type="ECO:0000256" key="18">
    <source>
        <dbReference type="PIRNR" id="PIRNR000641"/>
    </source>
</evidence>
<evidence type="ECO:0000256" key="19">
    <source>
        <dbReference type="PROSITE-ProRule" id="PRU10141"/>
    </source>
</evidence>
<feature type="transmembrane region" description="Helical" evidence="20">
    <location>
        <begin position="441"/>
        <end position="463"/>
    </location>
</feature>
<dbReference type="InterPro" id="IPR001245">
    <property type="entry name" value="Ser-Thr/Tyr_kinase_cat_dom"/>
</dbReference>
<dbReference type="RefSeq" id="XP_021300902.1">
    <property type="nucleotide sequence ID" value="XM_021445227.1"/>
</dbReference>
<evidence type="ECO:0000256" key="7">
    <source>
        <dbReference type="ARBA" id="ARBA00022734"/>
    </source>
</evidence>
<feature type="domain" description="Bulb-type lectin" evidence="23">
    <location>
        <begin position="147"/>
        <end position="272"/>
    </location>
</feature>
<dbReference type="GO" id="GO:0004674">
    <property type="term" value="F:protein serine/threonine kinase activity"/>
    <property type="evidence" value="ECO:0007669"/>
    <property type="project" value="UniProtKB-KW"/>
</dbReference>
<dbReference type="InterPro" id="IPR001480">
    <property type="entry name" value="Bulb-type_lectin_dom"/>
</dbReference>